<dbReference type="GO" id="GO:0016567">
    <property type="term" value="P:protein ubiquitination"/>
    <property type="evidence" value="ECO:0007669"/>
    <property type="project" value="UniProtKB-UniPathway"/>
</dbReference>
<dbReference type="InParanoid" id="A0A251UW58"/>
<accession>A0A251UW58</accession>
<dbReference type="InterPro" id="IPR013083">
    <property type="entry name" value="Znf_RING/FYVE/PHD"/>
</dbReference>
<dbReference type="OrthoDB" id="9049620at2759"/>
<dbReference type="InterPro" id="IPR038896">
    <property type="entry name" value="RNF170"/>
</dbReference>
<dbReference type="InterPro" id="IPR001841">
    <property type="entry name" value="Znf_RING"/>
</dbReference>
<dbReference type="STRING" id="4232.A0A251UW58"/>
<feature type="transmembrane region" description="Helical" evidence="12">
    <location>
        <begin position="126"/>
        <end position="143"/>
    </location>
</feature>
<dbReference type="PROSITE" id="PS00518">
    <property type="entry name" value="ZF_RING_1"/>
    <property type="match status" value="1"/>
</dbReference>
<dbReference type="InterPro" id="IPR010652">
    <property type="entry name" value="DUF1232"/>
</dbReference>
<evidence type="ECO:0000256" key="6">
    <source>
        <dbReference type="ARBA" id="ARBA00022833"/>
    </source>
</evidence>
<sequence length="187" mass="20872">MDGPPGNDCCSICHGSFNIPHQANCSHWYCGNCILQVWNHGSSLQPCKCPLCRRQITLLVPSQASSQQIHNPEAAEILKKIEAYNRLFGSQSTSLNQRVQDLPFLLKRLFRELMDPQRSLPFVIKARLYLALISTAVYVLSPVDIIPEALFGILGLLDDVIIALTFFLHVGTLYRSTLLRRYGGSSG</sequence>
<proteinExistence type="predicted"/>
<dbReference type="EMBL" id="CM007893">
    <property type="protein sequence ID" value="OTG27615.1"/>
    <property type="molecule type" value="Genomic_DNA"/>
</dbReference>
<dbReference type="Pfam" id="PF00097">
    <property type="entry name" value="zf-C3HC4"/>
    <property type="match status" value="1"/>
</dbReference>
<keyword evidence="3 12" id="KW-0812">Transmembrane</keyword>
<keyword evidence="4" id="KW-0479">Metal-binding</keyword>
<evidence type="ECO:0000256" key="7">
    <source>
        <dbReference type="ARBA" id="ARBA00022989"/>
    </source>
</evidence>
<evidence type="ECO:0000313" key="14">
    <source>
        <dbReference type="EMBL" id="KAF5808780.1"/>
    </source>
</evidence>
<feature type="transmembrane region" description="Helical" evidence="12">
    <location>
        <begin position="149"/>
        <end position="171"/>
    </location>
</feature>
<dbReference type="Gramene" id="mRNA:HanXRQr2_Chr04g0149461">
    <property type="protein sequence ID" value="mRNA:HanXRQr2_Chr04g0149461"/>
    <property type="gene ID" value="HanXRQr2_Chr04g0149461"/>
</dbReference>
<protein>
    <recommendedName>
        <fullName evidence="2">E3 ubiquitin-protein ligase RNF170</fullName>
    </recommendedName>
    <alternativeName>
        <fullName evidence="10">RING finger protein 170</fullName>
    </alternativeName>
    <alternativeName>
        <fullName evidence="9">RING-type E3 ubiquitin transferase RNF170</fullName>
    </alternativeName>
</protein>
<evidence type="ECO:0000256" key="3">
    <source>
        <dbReference type="ARBA" id="ARBA00022692"/>
    </source>
</evidence>
<keyword evidence="8 12" id="KW-0472">Membrane</keyword>
<dbReference type="PANTHER" id="PTHR22894:SF5">
    <property type="entry name" value="RING-TYPE DOMAIN-CONTAINING PROTEIN"/>
    <property type="match status" value="1"/>
</dbReference>
<keyword evidence="5 11" id="KW-0863">Zinc-finger</keyword>
<dbReference type="OMA" id="NGLMIMF"/>
<dbReference type="Gene3D" id="3.30.40.10">
    <property type="entry name" value="Zinc/RING finger domain, C3HC4 (zinc finger)"/>
    <property type="match status" value="1"/>
</dbReference>
<keyword evidence="7 12" id="KW-1133">Transmembrane helix</keyword>
<dbReference type="Pfam" id="PF06803">
    <property type="entry name" value="DUF1232"/>
    <property type="match status" value="1"/>
</dbReference>
<reference evidence="15" key="2">
    <citation type="submission" date="2017-02" db="EMBL/GenBank/DDBJ databases">
        <title>Sunflower complete genome.</title>
        <authorList>
            <person name="Langlade N."/>
            <person name="Munos S."/>
        </authorList>
    </citation>
    <scope>NUCLEOTIDE SEQUENCE [LARGE SCALE GENOMIC DNA]</scope>
    <source>
        <tissue evidence="15">Leaves</tissue>
    </source>
</reference>
<dbReference type="EMBL" id="MNCJ02000319">
    <property type="protein sequence ID" value="KAF5808780.1"/>
    <property type="molecule type" value="Genomic_DNA"/>
</dbReference>
<comment type="subcellular location">
    <subcellularLocation>
        <location evidence="1">Endomembrane system</location>
        <topology evidence="1">Multi-pass membrane protein</topology>
    </subcellularLocation>
</comment>
<evidence type="ECO:0000313" key="16">
    <source>
        <dbReference type="Proteomes" id="UP000215914"/>
    </source>
</evidence>
<dbReference type="InterPro" id="IPR018957">
    <property type="entry name" value="Znf_C3HC4_RING-type"/>
</dbReference>
<reference evidence="14 16" key="1">
    <citation type="journal article" date="2017" name="Nature">
        <title>The sunflower genome provides insights into oil metabolism, flowering and Asterid evolution.</title>
        <authorList>
            <person name="Badouin H."/>
            <person name="Gouzy J."/>
            <person name="Grassa C.J."/>
            <person name="Murat F."/>
            <person name="Staton S.E."/>
            <person name="Cottret L."/>
            <person name="Lelandais-Briere C."/>
            <person name="Owens G.L."/>
            <person name="Carrere S."/>
            <person name="Mayjonade B."/>
            <person name="Legrand L."/>
            <person name="Gill N."/>
            <person name="Kane N.C."/>
            <person name="Bowers J.E."/>
            <person name="Hubner S."/>
            <person name="Bellec A."/>
            <person name="Berard A."/>
            <person name="Berges H."/>
            <person name="Blanchet N."/>
            <person name="Boniface M.C."/>
            <person name="Brunel D."/>
            <person name="Catrice O."/>
            <person name="Chaidir N."/>
            <person name="Claudel C."/>
            <person name="Donnadieu C."/>
            <person name="Faraut T."/>
            <person name="Fievet G."/>
            <person name="Helmstetter N."/>
            <person name="King M."/>
            <person name="Knapp S.J."/>
            <person name="Lai Z."/>
            <person name="Le Paslier M.C."/>
            <person name="Lippi Y."/>
            <person name="Lorenzon L."/>
            <person name="Mandel J.R."/>
            <person name="Marage G."/>
            <person name="Marchand G."/>
            <person name="Marquand E."/>
            <person name="Bret-Mestries E."/>
            <person name="Morien E."/>
            <person name="Nambeesan S."/>
            <person name="Nguyen T."/>
            <person name="Pegot-Espagnet P."/>
            <person name="Pouilly N."/>
            <person name="Raftis F."/>
            <person name="Sallet E."/>
            <person name="Schiex T."/>
            <person name="Thomas J."/>
            <person name="Vandecasteele C."/>
            <person name="Vares D."/>
            <person name="Vear F."/>
            <person name="Vautrin S."/>
            <person name="Crespi M."/>
            <person name="Mangin B."/>
            <person name="Burke J.M."/>
            <person name="Salse J."/>
            <person name="Munos S."/>
            <person name="Vincourt P."/>
            <person name="Rieseberg L.H."/>
            <person name="Langlade N.B."/>
        </authorList>
    </citation>
    <scope>NUCLEOTIDE SEQUENCE [LARGE SCALE GENOMIC DNA]</scope>
    <source>
        <strain evidence="16">cv. SF193</strain>
        <tissue evidence="14">Leaves</tissue>
    </source>
</reference>
<dbReference type="GO" id="GO:0012505">
    <property type="term" value="C:endomembrane system"/>
    <property type="evidence" value="ECO:0007669"/>
    <property type="project" value="UniProtKB-SubCell"/>
</dbReference>
<evidence type="ECO:0000256" key="4">
    <source>
        <dbReference type="ARBA" id="ARBA00022723"/>
    </source>
</evidence>
<keyword evidence="16" id="KW-1185">Reference proteome</keyword>
<gene>
    <name evidence="15" type="ORF">HannXRQ_Chr04g0101991</name>
    <name evidence="14" type="ORF">HanXRQr2_Chr04g0149461</name>
</gene>
<evidence type="ECO:0000256" key="5">
    <source>
        <dbReference type="ARBA" id="ARBA00022771"/>
    </source>
</evidence>
<keyword evidence="6" id="KW-0862">Zinc</keyword>
<evidence type="ECO:0000256" key="8">
    <source>
        <dbReference type="ARBA" id="ARBA00023136"/>
    </source>
</evidence>
<evidence type="ECO:0000256" key="10">
    <source>
        <dbReference type="ARBA" id="ARBA00031107"/>
    </source>
</evidence>
<evidence type="ECO:0000259" key="13">
    <source>
        <dbReference type="PROSITE" id="PS50089"/>
    </source>
</evidence>
<dbReference type="SMART" id="SM00184">
    <property type="entry name" value="RING"/>
    <property type="match status" value="1"/>
</dbReference>
<evidence type="ECO:0000256" key="1">
    <source>
        <dbReference type="ARBA" id="ARBA00004127"/>
    </source>
</evidence>
<evidence type="ECO:0000256" key="2">
    <source>
        <dbReference type="ARBA" id="ARBA00014068"/>
    </source>
</evidence>
<evidence type="ECO:0000313" key="15">
    <source>
        <dbReference type="EMBL" id="OTG27615.1"/>
    </source>
</evidence>
<dbReference type="Proteomes" id="UP000215914">
    <property type="component" value="Chromosome 4"/>
</dbReference>
<feature type="domain" description="RING-type" evidence="13">
    <location>
        <begin position="10"/>
        <end position="53"/>
    </location>
</feature>
<evidence type="ECO:0000256" key="12">
    <source>
        <dbReference type="SAM" id="Phobius"/>
    </source>
</evidence>
<dbReference type="SUPFAM" id="SSF57850">
    <property type="entry name" value="RING/U-box"/>
    <property type="match status" value="1"/>
</dbReference>
<organism evidence="15 16">
    <name type="scientific">Helianthus annuus</name>
    <name type="common">Common sunflower</name>
    <dbReference type="NCBI Taxonomy" id="4232"/>
    <lineage>
        <taxon>Eukaryota</taxon>
        <taxon>Viridiplantae</taxon>
        <taxon>Streptophyta</taxon>
        <taxon>Embryophyta</taxon>
        <taxon>Tracheophyta</taxon>
        <taxon>Spermatophyta</taxon>
        <taxon>Magnoliopsida</taxon>
        <taxon>eudicotyledons</taxon>
        <taxon>Gunneridae</taxon>
        <taxon>Pentapetalae</taxon>
        <taxon>asterids</taxon>
        <taxon>campanulids</taxon>
        <taxon>Asterales</taxon>
        <taxon>Asteraceae</taxon>
        <taxon>Asteroideae</taxon>
        <taxon>Heliantheae alliance</taxon>
        <taxon>Heliantheae</taxon>
        <taxon>Helianthus</taxon>
    </lineage>
</organism>
<dbReference type="AlphaFoldDB" id="A0A251UW58"/>
<evidence type="ECO:0000256" key="11">
    <source>
        <dbReference type="PROSITE-ProRule" id="PRU00175"/>
    </source>
</evidence>
<dbReference type="PANTHER" id="PTHR22894">
    <property type="entry name" value="RING-TYPE DOMAIN-CONTAINING PROTEIN"/>
    <property type="match status" value="1"/>
</dbReference>
<name>A0A251UW58_HELAN</name>
<evidence type="ECO:0000256" key="9">
    <source>
        <dbReference type="ARBA" id="ARBA00030110"/>
    </source>
</evidence>
<dbReference type="FunCoup" id="A0A251UW58">
    <property type="interactions" value="2156"/>
</dbReference>
<dbReference type="GO" id="GO:0008270">
    <property type="term" value="F:zinc ion binding"/>
    <property type="evidence" value="ECO:0007669"/>
    <property type="project" value="UniProtKB-KW"/>
</dbReference>
<dbReference type="UniPathway" id="UPA00143"/>
<dbReference type="GO" id="GO:0061630">
    <property type="term" value="F:ubiquitin protein ligase activity"/>
    <property type="evidence" value="ECO:0007669"/>
    <property type="project" value="InterPro"/>
</dbReference>
<dbReference type="InterPro" id="IPR017907">
    <property type="entry name" value="Znf_RING_CS"/>
</dbReference>
<dbReference type="CDD" id="cd16539">
    <property type="entry name" value="RING-HC_RNF113A_B"/>
    <property type="match status" value="1"/>
</dbReference>
<reference evidence="14" key="3">
    <citation type="submission" date="2020-06" db="EMBL/GenBank/DDBJ databases">
        <title>Helianthus annuus Genome sequencing and assembly Release 2.</title>
        <authorList>
            <person name="Gouzy J."/>
            <person name="Langlade N."/>
            <person name="Munos S."/>
        </authorList>
    </citation>
    <scope>NUCLEOTIDE SEQUENCE</scope>
    <source>
        <tissue evidence="14">Leaves</tissue>
    </source>
</reference>
<dbReference type="PROSITE" id="PS50089">
    <property type="entry name" value="ZF_RING_2"/>
    <property type="match status" value="1"/>
</dbReference>